<keyword evidence="4" id="KW-0813">Transport</keyword>
<sequence>MGHTNHYLAIEGEAKDWEEAIRLCGQAIADAGYADETFMNACIEREKEYPTGLPSEVPVAIPHSKVEGIKDNCVCFLRLKNPVTFYRMDSDEESIETTAVFNLAIKDGDQHLEFLQTLMQAVMNKEVVENCMTKELNEIPQYLQEQLG</sequence>
<dbReference type="Proteomes" id="UP000095598">
    <property type="component" value="Unassembled WGS sequence"/>
</dbReference>
<evidence type="ECO:0000313" key="5">
    <source>
        <dbReference type="Proteomes" id="UP000095553"/>
    </source>
</evidence>
<name>A0A173TTA0_ANAHA</name>
<evidence type="ECO:0000313" key="6">
    <source>
        <dbReference type="Proteomes" id="UP000095598"/>
    </source>
</evidence>
<dbReference type="Pfam" id="PF00359">
    <property type="entry name" value="PTS_EIIA_2"/>
    <property type="match status" value="1"/>
</dbReference>
<organism evidence="2 6">
    <name type="scientific">Anaerostipes hadrus</name>
    <dbReference type="NCBI Taxonomy" id="649756"/>
    <lineage>
        <taxon>Bacteria</taxon>
        <taxon>Bacillati</taxon>
        <taxon>Bacillota</taxon>
        <taxon>Clostridia</taxon>
        <taxon>Lachnospirales</taxon>
        <taxon>Lachnospiraceae</taxon>
        <taxon>Anaerostipes</taxon>
    </lineage>
</organism>
<dbReference type="InterPro" id="IPR002178">
    <property type="entry name" value="PTS_EIIA_type-2_dom"/>
</dbReference>
<dbReference type="AlphaFoldDB" id="A0A173TTA0"/>
<proteinExistence type="predicted"/>
<reference evidence="4" key="2">
    <citation type="submission" date="2023-08" db="EMBL/GenBank/DDBJ databases">
        <title>Complete Genome Sequences of butyrate producing Anaerostipes hadrus strains BA1 and GIF7 isolated from the terminal ileum of a healthy lean male.</title>
        <authorList>
            <person name="Low A."/>
            <person name="Sheludchenko M."/>
            <person name="Cheng H.E."/>
            <person name="Koh X.Q."/>
            <person name="Lee J."/>
        </authorList>
    </citation>
    <scope>NUCLEOTIDE SEQUENCE</scope>
    <source>
        <strain evidence="4">BA1</strain>
    </source>
</reference>
<evidence type="ECO:0000313" key="2">
    <source>
        <dbReference type="EMBL" id="CUN04428.1"/>
    </source>
</evidence>
<dbReference type="RefSeq" id="WP_055073121.1">
    <property type="nucleotide sequence ID" value="NZ_CP132968.1"/>
</dbReference>
<evidence type="ECO:0000313" key="3">
    <source>
        <dbReference type="EMBL" id="CUN04642.1"/>
    </source>
</evidence>
<evidence type="ECO:0000259" key="1">
    <source>
        <dbReference type="PROSITE" id="PS51094"/>
    </source>
</evidence>
<dbReference type="SUPFAM" id="SSF55804">
    <property type="entry name" value="Phoshotransferase/anion transport protein"/>
    <property type="match status" value="1"/>
</dbReference>
<reference evidence="5 6" key="1">
    <citation type="submission" date="2015-09" db="EMBL/GenBank/DDBJ databases">
        <authorList>
            <consortium name="Pathogen Informatics"/>
        </authorList>
    </citation>
    <scope>NUCLEOTIDE SEQUENCE [LARGE SCALE GENOMIC DNA]</scope>
    <source>
        <strain evidence="2 6">2789STDY5608868</strain>
        <strain evidence="3 5">2789STDY5834959</strain>
    </source>
</reference>
<dbReference type="Proteomes" id="UP000095553">
    <property type="component" value="Unassembled WGS sequence"/>
</dbReference>
<dbReference type="InterPro" id="IPR016152">
    <property type="entry name" value="PTrfase/Anion_transptr"/>
</dbReference>
<dbReference type="Gene3D" id="3.40.930.10">
    <property type="entry name" value="Mannitol-specific EII, Chain A"/>
    <property type="match status" value="1"/>
</dbReference>
<evidence type="ECO:0000313" key="4">
    <source>
        <dbReference type="EMBL" id="WMD16924.1"/>
    </source>
</evidence>
<dbReference type="GeneID" id="92740168"/>
<dbReference type="EMBL" id="CYXY01000013">
    <property type="protein sequence ID" value="CUN04642.1"/>
    <property type="molecule type" value="Genomic_DNA"/>
</dbReference>
<dbReference type="EMBL" id="CYXT01000018">
    <property type="protein sequence ID" value="CUN04428.1"/>
    <property type="molecule type" value="Genomic_DNA"/>
</dbReference>
<keyword evidence="4" id="KW-0762">Sugar transport</keyword>
<gene>
    <name evidence="2" type="primary">mtlA_2</name>
    <name evidence="2" type="ORF">ERS852425_02243</name>
    <name evidence="3" type="ORF">ERS852571_02183</name>
    <name evidence="4" type="ORF">RBI15_02145</name>
</gene>
<dbReference type="CDD" id="cd00211">
    <property type="entry name" value="PTS_IIA_fru"/>
    <property type="match status" value="1"/>
</dbReference>
<protein>
    <submittedName>
        <fullName evidence="2">EIICBA-Mtl</fullName>
    </submittedName>
    <submittedName>
        <fullName evidence="4">PTS sugar transporter subunit IIA</fullName>
    </submittedName>
</protein>
<dbReference type="PROSITE" id="PS51094">
    <property type="entry name" value="PTS_EIIA_TYPE_2"/>
    <property type="match status" value="1"/>
</dbReference>
<dbReference type="EMBL" id="CP132968">
    <property type="protein sequence ID" value="WMD16924.1"/>
    <property type="molecule type" value="Genomic_DNA"/>
</dbReference>
<dbReference type="PANTHER" id="PTHR47738:SF3">
    <property type="entry name" value="PHOSPHOTRANSFERASE SYSTEM MANNITOL_FRUCTOSE-SPECIFIC IIA DOMAIN CONTAINING PROTEIN"/>
    <property type="match status" value="1"/>
</dbReference>
<dbReference type="Proteomes" id="UP001243496">
    <property type="component" value="Chromosome"/>
</dbReference>
<feature type="domain" description="PTS EIIA type-2" evidence="1">
    <location>
        <begin position="1"/>
        <end position="146"/>
    </location>
</feature>
<dbReference type="PANTHER" id="PTHR47738">
    <property type="entry name" value="PTS SYSTEM FRUCTOSE-LIKE EIIA COMPONENT-RELATED"/>
    <property type="match status" value="1"/>
</dbReference>
<dbReference type="InterPro" id="IPR051541">
    <property type="entry name" value="PTS_SugarTrans_NitroReg"/>
</dbReference>
<accession>A0A173TTA0</accession>